<dbReference type="Pfam" id="PF01872">
    <property type="entry name" value="RibD_C"/>
    <property type="match status" value="1"/>
</dbReference>
<organism evidence="5 6">
    <name type="scientific">Nocardia thailandica</name>
    <dbReference type="NCBI Taxonomy" id="257275"/>
    <lineage>
        <taxon>Bacteria</taxon>
        <taxon>Bacillati</taxon>
        <taxon>Actinomycetota</taxon>
        <taxon>Actinomycetes</taxon>
        <taxon>Mycobacteriales</taxon>
        <taxon>Nocardiaceae</taxon>
        <taxon>Nocardia</taxon>
    </lineage>
</organism>
<evidence type="ECO:0000256" key="1">
    <source>
        <dbReference type="ARBA" id="ARBA00005104"/>
    </source>
</evidence>
<evidence type="ECO:0000313" key="5">
    <source>
        <dbReference type="EMBL" id="MFF0541463.1"/>
    </source>
</evidence>
<protein>
    <submittedName>
        <fullName evidence="5">RibD family protein</fullName>
    </submittedName>
</protein>
<dbReference type="Proteomes" id="UP001601444">
    <property type="component" value="Unassembled WGS sequence"/>
</dbReference>
<evidence type="ECO:0000313" key="6">
    <source>
        <dbReference type="Proteomes" id="UP001601444"/>
    </source>
</evidence>
<evidence type="ECO:0000259" key="4">
    <source>
        <dbReference type="Pfam" id="PF01872"/>
    </source>
</evidence>
<dbReference type="Gene3D" id="3.40.430.10">
    <property type="entry name" value="Dihydrofolate Reductase, subunit A"/>
    <property type="match status" value="1"/>
</dbReference>
<dbReference type="PANTHER" id="PTHR38011">
    <property type="entry name" value="DIHYDROFOLATE REDUCTASE FAMILY PROTEIN (AFU_ORTHOLOGUE AFUA_8G06820)"/>
    <property type="match status" value="1"/>
</dbReference>
<dbReference type="InterPro" id="IPR050765">
    <property type="entry name" value="Riboflavin_Biosynth_HTPR"/>
</dbReference>
<evidence type="ECO:0000256" key="3">
    <source>
        <dbReference type="ARBA" id="ARBA00023002"/>
    </source>
</evidence>
<proteinExistence type="predicted"/>
<dbReference type="InterPro" id="IPR002734">
    <property type="entry name" value="RibDG_C"/>
</dbReference>
<feature type="domain" description="Bacterial bifunctional deaminase-reductase C-terminal" evidence="4">
    <location>
        <begin position="4"/>
        <end position="214"/>
    </location>
</feature>
<keyword evidence="3" id="KW-0560">Oxidoreductase</keyword>
<comment type="pathway">
    <text evidence="1">Cofactor biosynthesis; riboflavin biosynthesis.</text>
</comment>
<evidence type="ECO:0000256" key="2">
    <source>
        <dbReference type="ARBA" id="ARBA00022857"/>
    </source>
</evidence>
<name>A0ABW6PGK4_9NOCA</name>
<gene>
    <name evidence="5" type="ORF">ACFYTF_01335</name>
</gene>
<dbReference type="PANTHER" id="PTHR38011:SF7">
    <property type="entry name" value="2,5-DIAMINO-6-RIBOSYLAMINO-4(3H)-PYRIMIDINONE 5'-PHOSPHATE REDUCTASE"/>
    <property type="match status" value="1"/>
</dbReference>
<dbReference type="EMBL" id="JBIAMX010000001">
    <property type="protein sequence ID" value="MFF0541463.1"/>
    <property type="molecule type" value="Genomic_DNA"/>
</dbReference>
<reference evidence="5 6" key="1">
    <citation type="submission" date="2024-10" db="EMBL/GenBank/DDBJ databases">
        <title>The Natural Products Discovery Center: Release of the First 8490 Sequenced Strains for Exploring Actinobacteria Biosynthetic Diversity.</title>
        <authorList>
            <person name="Kalkreuter E."/>
            <person name="Kautsar S.A."/>
            <person name="Yang D."/>
            <person name="Bader C.D."/>
            <person name="Teijaro C.N."/>
            <person name="Fluegel L."/>
            <person name="Davis C.M."/>
            <person name="Simpson J.R."/>
            <person name="Lauterbach L."/>
            <person name="Steele A.D."/>
            <person name="Gui C."/>
            <person name="Meng S."/>
            <person name="Li G."/>
            <person name="Viehrig K."/>
            <person name="Ye F."/>
            <person name="Su P."/>
            <person name="Kiefer A.F."/>
            <person name="Nichols A."/>
            <person name="Cepeda A.J."/>
            <person name="Yan W."/>
            <person name="Fan B."/>
            <person name="Jiang Y."/>
            <person name="Adhikari A."/>
            <person name="Zheng C.-J."/>
            <person name="Schuster L."/>
            <person name="Cowan T.M."/>
            <person name="Smanski M.J."/>
            <person name="Chevrette M.G."/>
            <person name="De Carvalho L.P.S."/>
            <person name="Shen B."/>
        </authorList>
    </citation>
    <scope>NUCLEOTIDE SEQUENCE [LARGE SCALE GENOMIC DNA]</scope>
    <source>
        <strain evidence="5 6">NPDC004045</strain>
    </source>
</reference>
<dbReference type="RefSeq" id="WP_387698693.1">
    <property type="nucleotide sequence ID" value="NZ_JBIAMX010000001.1"/>
</dbReference>
<dbReference type="SUPFAM" id="SSF53597">
    <property type="entry name" value="Dihydrofolate reductase-like"/>
    <property type="match status" value="1"/>
</dbReference>
<sequence length="237" mass="25136">MTRVVLSVATSLDGYIDDASEERLLLSNAPDFDRVDQLRADSDAILVGARTLRVDNPRLLVGSADRRADRLASGRPEHPLKITVTASGALDPGLRFWHTGGDKLVYTGDAGLAVARERVGALAEVVSLGPDPSPAALLDDLAGRGIGQLMVEGGTGMHTWFLAAGLVDEIVLAVAPLLVGDAAAPRFVDPARFPGGPQRRFRLEAVEKLGDVAVLRYLLDRTLPTGAPPVGDRTHRV</sequence>
<comment type="caution">
    <text evidence="5">The sequence shown here is derived from an EMBL/GenBank/DDBJ whole genome shotgun (WGS) entry which is preliminary data.</text>
</comment>
<keyword evidence="6" id="KW-1185">Reference proteome</keyword>
<accession>A0ABW6PGK4</accession>
<keyword evidence="2" id="KW-0521">NADP</keyword>
<dbReference type="InterPro" id="IPR024072">
    <property type="entry name" value="DHFR-like_dom_sf"/>
</dbReference>